<sequence length="105" mass="12297">MYMSEWCLYGDDIREKFERRLEPDSLEGELIRYKEVLGEEFGLKELLTIQDLRVKVLIAQAINNVPEFLLDQIGKARNSYEFPSLVRELERIADVMEEVVEGEGE</sequence>
<proteinExistence type="predicted"/>
<evidence type="ECO:0008006" key="3">
    <source>
        <dbReference type="Google" id="ProtNLM"/>
    </source>
</evidence>
<comment type="caution">
    <text evidence="1">The sequence shown here is derived from an EMBL/GenBank/DDBJ whole genome shotgun (WGS) entry which is preliminary data.</text>
</comment>
<dbReference type="EMBL" id="ADNX01000041">
    <property type="protein sequence ID" value="EFH07217.1"/>
    <property type="molecule type" value="Genomic_DNA"/>
</dbReference>
<gene>
    <name evidence="1" type="ORF">HMPREF0220_1808</name>
</gene>
<dbReference type="AlphaFoldDB" id="D5Q4H6"/>
<accession>D5Q4H6</accession>
<protein>
    <recommendedName>
        <fullName evidence="3">HrcA family transcriptional regulator</fullName>
    </recommendedName>
</protein>
<reference evidence="1 2" key="1">
    <citation type="submission" date="2010-05" db="EMBL/GenBank/DDBJ databases">
        <authorList>
            <person name="Qin X."/>
            <person name="Bachman B."/>
            <person name="Battles P."/>
            <person name="Bell A."/>
            <person name="Bess C."/>
            <person name="Bickham C."/>
            <person name="Chaboub L."/>
            <person name="Chen D."/>
            <person name="Coyle M."/>
            <person name="Deiros D.R."/>
            <person name="Dinh H."/>
            <person name="Forbes L."/>
            <person name="Fowler G."/>
            <person name="Francisco L."/>
            <person name="Fu Q."/>
            <person name="Gubbala S."/>
            <person name="Hale W."/>
            <person name="Han Y."/>
            <person name="Hemphill L."/>
            <person name="Highlander S.K."/>
            <person name="Hirani K."/>
            <person name="Hogues M."/>
            <person name="Jackson L."/>
            <person name="Jakkamsetti A."/>
            <person name="Javaid M."/>
            <person name="Jiang H."/>
            <person name="Korchina V."/>
            <person name="Kovar C."/>
            <person name="Lara F."/>
            <person name="Lee S."/>
            <person name="Mata R."/>
            <person name="Mathew T."/>
            <person name="Moen C."/>
            <person name="Morales K."/>
            <person name="Munidasa M."/>
            <person name="Nazareth L."/>
            <person name="Ngo R."/>
            <person name="Nguyen L."/>
            <person name="Okwuonu G."/>
            <person name="Ongeri F."/>
            <person name="Patil S."/>
            <person name="Petrosino J."/>
            <person name="Pham C."/>
            <person name="Pham P."/>
            <person name="Pu L.-L."/>
            <person name="Puazo M."/>
            <person name="Raj R."/>
            <person name="Reid J."/>
            <person name="Rouhana J."/>
            <person name="Saada N."/>
            <person name="Shang Y."/>
            <person name="Simmons D."/>
            <person name="Thornton R."/>
            <person name="Warren J."/>
            <person name="Weissenberger G."/>
            <person name="Zhang J."/>
            <person name="Zhang L."/>
            <person name="Zhou C."/>
            <person name="Zhu D."/>
            <person name="Muzny D."/>
            <person name="Worley K."/>
            <person name="Gibbs R."/>
        </authorList>
    </citation>
    <scope>NUCLEOTIDE SEQUENCE [LARGE SCALE GENOMIC DNA]</scope>
    <source>
        <strain evidence="1 2">NAP08</strain>
    </source>
</reference>
<name>D5Q4H6_CLODI</name>
<organism evidence="1 2">
    <name type="scientific">Clostridioides difficile NAP08</name>
    <dbReference type="NCBI Taxonomy" id="525259"/>
    <lineage>
        <taxon>Bacteria</taxon>
        <taxon>Bacillati</taxon>
        <taxon>Bacillota</taxon>
        <taxon>Clostridia</taxon>
        <taxon>Peptostreptococcales</taxon>
        <taxon>Peptostreptococcaceae</taxon>
        <taxon>Clostridioides</taxon>
    </lineage>
</organism>
<evidence type="ECO:0000313" key="2">
    <source>
        <dbReference type="Proteomes" id="UP000003227"/>
    </source>
</evidence>
<dbReference type="Proteomes" id="UP000003227">
    <property type="component" value="Unassembled WGS sequence"/>
</dbReference>
<evidence type="ECO:0000313" key="1">
    <source>
        <dbReference type="EMBL" id="EFH07217.1"/>
    </source>
</evidence>
<dbReference type="HOGENOM" id="CLU_2275413_0_0_9"/>